<sequence>MTVEIPTLQVCTVLFTKLNRRAHSTKTRERKSAHFLSYDSNYVGSLDPCMATEYIQDLAFQQLSHAIMATANSMAASASGGGSGSEGGDSLFDVMRRKLSKVQDVLQGMAAPLKRRSLLFDELPEHVWPPAVPEVIEMSHLMQRGVGHTFVPCQLSNPTWCDYCGDFIWGLYKQCMRCETNRGGKEKELKNLSMMGSVTTLPDRDGSAEDVAEERDELPELSELPNYGLHTLAPWTSRPARSTNSTARSSRSTKKKPSKTGSTTAVSNCAVPAEECDELLGSREEVPQLPDGLLNRSTNCTSLSKKSIDKPRKASPAATSLVRAGERVVEERDVLPKLPNYGLHTLDPWTSGPSRFTSTTDRSKKSMKKPRWTSPDASSLVSVSSEEERNAEERDELPELPNYGHSRSTNNASSSMRSIKKPSEGSSISASAQHRGGSLDELNAKDKTGLPELSQLPSHPSSMTSSARPTNSTTRSTTSTTVATTTTTARSANSTTVATTTTTARSANSTTVATTTTTARSANSTTVATTTTTARSANSTTVATTTSTTPSANSTTVATTTTTARSANSTTVATTTTTARSANSTTVATTTTTARSANSTTVATTTTTARSANSTTVATTTTTATNRISRRRLSFAERWRRGHNFVVCWVGKGLVLCDLCLHKIVWTWYMRCECEY</sequence>
<dbReference type="SUPFAM" id="SSF57889">
    <property type="entry name" value="Cysteine-rich domain"/>
    <property type="match status" value="1"/>
</dbReference>
<dbReference type="Proteomes" id="UP001283361">
    <property type="component" value="Unassembled WGS sequence"/>
</dbReference>
<evidence type="ECO:0000256" key="1">
    <source>
        <dbReference type="ARBA" id="ARBA00022723"/>
    </source>
</evidence>
<feature type="region of interest" description="Disordered" evidence="3">
    <location>
        <begin position="287"/>
        <end position="321"/>
    </location>
</feature>
<feature type="compositionally biased region" description="Polar residues" evidence="3">
    <location>
        <begin position="405"/>
        <end position="417"/>
    </location>
</feature>
<feature type="compositionally biased region" description="Polar residues" evidence="3">
    <location>
        <begin position="295"/>
        <end position="305"/>
    </location>
</feature>
<dbReference type="InterPro" id="IPR046349">
    <property type="entry name" value="C1-like_sf"/>
</dbReference>
<feature type="compositionally biased region" description="Low complexity" evidence="3">
    <location>
        <begin position="464"/>
        <end position="623"/>
    </location>
</feature>
<feature type="compositionally biased region" description="Acidic residues" evidence="3">
    <location>
        <begin position="208"/>
        <end position="220"/>
    </location>
</feature>
<dbReference type="EMBL" id="JAWDGP010000740">
    <property type="protein sequence ID" value="KAK3797875.1"/>
    <property type="molecule type" value="Genomic_DNA"/>
</dbReference>
<comment type="caution">
    <text evidence="5">The sequence shown here is derived from an EMBL/GenBank/DDBJ whole genome shotgun (WGS) entry which is preliminary data.</text>
</comment>
<name>A0AAE1B2A9_9GAST</name>
<dbReference type="InterPro" id="IPR002219">
    <property type="entry name" value="PKC_DAG/PE"/>
</dbReference>
<feature type="region of interest" description="Disordered" evidence="3">
    <location>
        <begin position="189"/>
        <end position="266"/>
    </location>
</feature>
<feature type="region of interest" description="Disordered" evidence="3">
    <location>
        <begin position="339"/>
        <end position="623"/>
    </location>
</feature>
<dbReference type="PROSITE" id="PS50081">
    <property type="entry name" value="ZF_DAG_PE_2"/>
    <property type="match status" value="1"/>
</dbReference>
<keyword evidence="2" id="KW-0862">Zinc</keyword>
<feature type="compositionally biased region" description="Polar residues" evidence="3">
    <location>
        <begin position="351"/>
        <end position="360"/>
    </location>
</feature>
<keyword evidence="1" id="KW-0479">Metal-binding</keyword>
<evidence type="ECO:0000259" key="4">
    <source>
        <dbReference type="PROSITE" id="PS50081"/>
    </source>
</evidence>
<reference evidence="5" key="1">
    <citation type="journal article" date="2023" name="G3 (Bethesda)">
        <title>A reference genome for the long-term kleptoplast-retaining sea slug Elysia crispata morphotype clarki.</title>
        <authorList>
            <person name="Eastman K.E."/>
            <person name="Pendleton A.L."/>
            <person name="Shaikh M.A."/>
            <person name="Suttiyut T."/>
            <person name="Ogas R."/>
            <person name="Tomko P."/>
            <person name="Gavelis G."/>
            <person name="Widhalm J.R."/>
            <person name="Wisecaver J.H."/>
        </authorList>
    </citation>
    <scope>NUCLEOTIDE SEQUENCE</scope>
    <source>
        <strain evidence="5">ECLA1</strain>
    </source>
</reference>
<feature type="compositionally biased region" description="Low complexity" evidence="3">
    <location>
        <begin position="236"/>
        <end position="250"/>
    </location>
</feature>
<proteinExistence type="predicted"/>
<keyword evidence="6" id="KW-1185">Reference proteome</keyword>
<accession>A0AAE1B2A9</accession>
<organism evidence="5 6">
    <name type="scientific">Elysia crispata</name>
    <name type="common">lettuce slug</name>
    <dbReference type="NCBI Taxonomy" id="231223"/>
    <lineage>
        <taxon>Eukaryota</taxon>
        <taxon>Metazoa</taxon>
        <taxon>Spiralia</taxon>
        <taxon>Lophotrochozoa</taxon>
        <taxon>Mollusca</taxon>
        <taxon>Gastropoda</taxon>
        <taxon>Heterobranchia</taxon>
        <taxon>Euthyneura</taxon>
        <taxon>Panpulmonata</taxon>
        <taxon>Sacoglossa</taxon>
        <taxon>Placobranchoidea</taxon>
        <taxon>Plakobranchidae</taxon>
        <taxon>Elysia</taxon>
    </lineage>
</organism>
<dbReference type="Pfam" id="PF00130">
    <property type="entry name" value="C1_1"/>
    <property type="match status" value="1"/>
</dbReference>
<dbReference type="GO" id="GO:0046872">
    <property type="term" value="F:metal ion binding"/>
    <property type="evidence" value="ECO:0007669"/>
    <property type="project" value="UniProtKB-KW"/>
</dbReference>
<gene>
    <name evidence="5" type="ORF">RRG08_052474</name>
</gene>
<evidence type="ECO:0000256" key="2">
    <source>
        <dbReference type="ARBA" id="ARBA00022833"/>
    </source>
</evidence>
<evidence type="ECO:0000313" key="6">
    <source>
        <dbReference type="Proteomes" id="UP001283361"/>
    </source>
</evidence>
<dbReference type="AlphaFoldDB" id="A0AAE1B2A9"/>
<feature type="domain" description="Phorbol-ester/DAG-type" evidence="4">
    <location>
        <begin position="147"/>
        <end position="179"/>
    </location>
</feature>
<dbReference type="Gene3D" id="3.30.60.20">
    <property type="match status" value="1"/>
</dbReference>
<evidence type="ECO:0000256" key="3">
    <source>
        <dbReference type="SAM" id="MobiDB-lite"/>
    </source>
</evidence>
<protein>
    <recommendedName>
        <fullName evidence="4">Phorbol-ester/DAG-type domain-containing protein</fullName>
    </recommendedName>
</protein>
<evidence type="ECO:0000313" key="5">
    <source>
        <dbReference type="EMBL" id="KAK3797875.1"/>
    </source>
</evidence>